<name>A0A250VW44_STROL</name>
<keyword evidence="2" id="KW-1185">Reference proteome</keyword>
<sequence length="230" mass="24402">MNSTFTDAFLRAAERHAAWGAEQLEALGHRLPRGPWTADLDQCVYQRADLTMRIGLLGTYDLAEQTWLWGWANPGLGGSAVVAASERIAEFGRANGVSELQNPGVELSGFGDPRLAAETLALVGMGVLGAPGYIGEPAGPGTRVYFAPDDPQIQPAALDPITMPRFLLTGAGVLQHSAHDVVIGYFAHHGVPVEVAADRIHAHFPDGSTAEITFDVLGRIAAINATASRR</sequence>
<dbReference type="Pfam" id="PF21813">
    <property type="entry name" value="DUF6882"/>
    <property type="match status" value="1"/>
</dbReference>
<evidence type="ECO:0000313" key="2">
    <source>
        <dbReference type="Proteomes" id="UP000217446"/>
    </source>
</evidence>
<comment type="caution">
    <text evidence="1">The sequence shown here is derived from an EMBL/GenBank/DDBJ whole genome shotgun (WGS) entry which is preliminary data.</text>
</comment>
<dbReference type="Proteomes" id="UP000217446">
    <property type="component" value="Unassembled WGS sequence"/>
</dbReference>
<protein>
    <submittedName>
        <fullName evidence="1">Uncharacterized protein</fullName>
    </submittedName>
</protein>
<gene>
    <name evidence="1" type="ORF">SO3561_09871</name>
</gene>
<accession>A0A250VW44</accession>
<organism evidence="1 2">
    <name type="scientific">Streptomyces olivochromogenes</name>
    <dbReference type="NCBI Taxonomy" id="1963"/>
    <lineage>
        <taxon>Bacteria</taxon>
        <taxon>Bacillati</taxon>
        <taxon>Actinomycetota</taxon>
        <taxon>Actinomycetes</taxon>
        <taxon>Kitasatosporales</taxon>
        <taxon>Streptomycetaceae</taxon>
        <taxon>Streptomyces</taxon>
    </lineage>
</organism>
<reference evidence="2" key="1">
    <citation type="submission" date="2017-05" db="EMBL/GenBank/DDBJ databases">
        <title>Streptomyces olivochromogenes NBRC 3561 whole genome shotgun sequence.</title>
        <authorList>
            <person name="Dohra H."/>
            <person name="Kodani S."/>
        </authorList>
    </citation>
    <scope>NUCLEOTIDE SEQUENCE [LARGE SCALE GENOMIC DNA]</scope>
    <source>
        <strain evidence="2">NBRC 3561</strain>
    </source>
</reference>
<dbReference type="EMBL" id="BDQI01000049">
    <property type="protein sequence ID" value="GAX58299.1"/>
    <property type="molecule type" value="Genomic_DNA"/>
</dbReference>
<dbReference type="AlphaFoldDB" id="A0A250VW44"/>
<evidence type="ECO:0000313" key="1">
    <source>
        <dbReference type="EMBL" id="GAX58299.1"/>
    </source>
</evidence>
<dbReference type="RefSeq" id="WP_067374278.1">
    <property type="nucleotide sequence ID" value="NZ_BDQI01000049.1"/>
</dbReference>
<dbReference type="InterPro" id="IPR049249">
    <property type="entry name" value="DUF6882"/>
</dbReference>
<proteinExistence type="predicted"/>
<dbReference type="STRING" id="1963.AQJ27_27345"/>